<protein>
    <submittedName>
        <fullName evidence="2">Putative ribonuclease H protein At1g65750 family</fullName>
    </submittedName>
</protein>
<dbReference type="InterPro" id="IPR036691">
    <property type="entry name" value="Endo/exonu/phosph_ase_sf"/>
</dbReference>
<dbReference type="Pfam" id="PF13456">
    <property type="entry name" value="RVT_3"/>
    <property type="match status" value="1"/>
</dbReference>
<dbReference type="GO" id="GO:0003676">
    <property type="term" value="F:nucleic acid binding"/>
    <property type="evidence" value="ECO:0007669"/>
    <property type="project" value="InterPro"/>
</dbReference>
<sequence length="587" mass="67938">MRSMEGFGSCINECGWMDLGFNGYKFTWERIDKFFCNSDWKMRNQDAYVLHLFSRKSDHRPIMLKRCVQKEVDKKKRPFRFMASWLMDSRFSEFIKEAWSGQERWSFAAASFTEEGMNSAMLMKLGWRLIEDKESLWARVLRAKYRCGDDLVPTVKRRVDSSCVWKSICGVWESVEKGIKWSLGDGAKMKFWKDNWIPNHPPLVKVVCHHLELRNFDEVVADYAKEGVWLIDRIRFWFGEEIVRKIVAIPTPRLGLERDRVVWGPTCDGKFSVSSAFNLGNENNTDGDSNFWQKIWKWPGPQKYKSFLWLLSRERIYTNLMSRGAGMIFFNCNMKQWVDMNLSRDLGKSDCGEWRLTFVVCAWRLWWRRNKLVFEDVKEDSRKIFWEVLFRTREISEAWKKVDVGSPQKGPKKEISVSWKPPEVGWTKINVDGSVSMDGCSAACGILARDCSGNWVKGFTFNIGDCSILEAELWGVFYGLDLAWRCGFERIIVEVDSRLACEFLSSSGDSSHVAVPIVARIKESLDRDWTVHVEHVFRETNMVVDALAKGGHSVPLGLCIFDELPEGLGSVLLEDQFGKTTLRVVGG</sequence>
<dbReference type="InterPro" id="IPR036397">
    <property type="entry name" value="RNaseH_sf"/>
</dbReference>
<dbReference type="InterPro" id="IPR002156">
    <property type="entry name" value="RNaseH_domain"/>
</dbReference>
<dbReference type="InterPro" id="IPR044730">
    <property type="entry name" value="RNase_H-like_dom_plant"/>
</dbReference>
<accession>A0A834SR80</accession>
<dbReference type="Gene3D" id="3.60.10.10">
    <property type="entry name" value="Endonuclease/exonuclease/phosphatase"/>
    <property type="match status" value="1"/>
</dbReference>
<dbReference type="Proteomes" id="UP000634136">
    <property type="component" value="Unassembled WGS sequence"/>
</dbReference>
<comment type="caution">
    <text evidence="2">The sequence shown here is derived from an EMBL/GenBank/DDBJ whole genome shotgun (WGS) entry which is preliminary data.</text>
</comment>
<dbReference type="InterPro" id="IPR012337">
    <property type="entry name" value="RNaseH-like_sf"/>
</dbReference>
<dbReference type="SUPFAM" id="SSF53098">
    <property type="entry name" value="Ribonuclease H-like"/>
    <property type="match status" value="1"/>
</dbReference>
<dbReference type="InterPro" id="IPR053151">
    <property type="entry name" value="RNase_H-like"/>
</dbReference>
<dbReference type="GO" id="GO:0004523">
    <property type="term" value="F:RNA-DNA hybrid ribonuclease activity"/>
    <property type="evidence" value="ECO:0007669"/>
    <property type="project" value="InterPro"/>
</dbReference>
<dbReference type="EMBL" id="JAAIUW010000011">
    <property type="protein sequence ID" value="KAF7808539.1"/>
    <property type="molecule type" value="Genomic_DNA"/>
</dbReference>
<dbReference type="PANTHER" id="PTHR47723:SF19">
    <property type="entry name" value="POLYNUCLEOTIDYL TRANSFERASE, RIBONUCLEASE H-LIKE SUPERFAMILY PROTEIN"/>
    <property type="match status" value="1"/>
</dbReference>
<evidence type="ECO:0000259" key="1">
    <source>
        <dbReference type="Pfam" id="PF13456"/>
    </source>
</evidence>
<name>A0A834SR80_9FABA</name>
<organism evidence="2 3">
    <name type="scientific">Senna tora</name>
    <dbReference type="NCBI Taxonomy" id="362788"/>
    <lineage>
        <taxon>Eukaryota</taxon>
        <taxon>Viridiplantae</taxon>
        <taxon>Streptophyta</taxon>
        <taxon>Embryophyta</taxon>
        <taxon>Tracheophyta</taxon>
        <taxon>Spermatophyta</taxon>
        <taxon>Magnoliopsida</taxon>
        <taxon>eudicotyledons</taxon>
        <taxon>Gunneridae</taxon>
        <taxon>Pentapetalae</taxon>
        <taxon>rosids</taxon>
        <taxon>fabids</taxon>
        <taxon>Fabales</taxon>
        <taxon>Fabaceae</taxon>
        <taxon>Caesalpinioideae</taxon>
        <taxon>Cassia clade</taxon>
        <taxon>Senna</taxon>
    </lineage>
</organism>
<proteinExistence type="predicted"/>
<gene>
    <name evidence="2" type="ORF">G2W53_035282</name>
</gene>
<reference evidence="2" key="1">
    <citation type="submission" date="2020-09" db="EMBL/GenBank/DDBJ databases">
        <title>Genome-Enabled Discovery of Anthraquinone Biosynthesis in Senna tora.</title>
        <authorList>
            <person name="Kang S.-H."/>
            <person name="Pandey R.P."/>
            <person name="Lee C.-M."/>
            <person name="Sim J.-S."/>
            <person name="Jeong J.-T."/>
            <person name="Choi B.-S."/>
            <person name="Jung M."/>
            <person name="Ginzburg D."/>
            <person name="Zhao K."/>
            <person name="Won S.Y."/>
            <person name="Oh T.-J."/>
            <person name="Yu Y."/>
            <person name="Kim N.-H."/>
            <person name="Lee O.R."/>
            <person name="Lee T.-H."/>
            <person name="Bashyal P."/>
            <person name="Kim T.-S."/>
            <person name="Lee W.-H."/>
            <person name="Kawkins C."/>
            <person name="Kim C.-K."/>
            <person name="Kim J.S."/>
            <person name="Ahn B.O."/>
            <person name="Rhee S.Y."/>
            <person name="Sohng J.K."/>
        </authorList>
    </citation>
    <scope>NUCLEOTIDE SEQUENCE</scope>
    <source>
        <tissue evidence="2">Leaf</tissue>
    </source>
</reference>
<dbReference type="AlphaFoldDB" id="A0A834SR80"/>
<dbReference type="CDD" id="cd06222">
    <property type="entry name" value="RNase_H_like"/>
    <property type="match status" value="1"/>
</dbReference>
<dbReference type="SUPFAM" id="SSF56219">
    <property type="entry name" value="DNase I-like"/>
    <property type="match status" value="1"/>
</dbReference>
<dbReference type="OrthoDB" id="1306001at2759"/>
<evidence type="ECO:0000313" key="2">
    <source>
        <dbReference type="EMBL" id="KAF7808539.1"/>
    </source>
</evidence>
<dbReference type="PANTHER" id="PTHR47723">
    <property type="entry name" value="OS05G0353850 PROTEIN"/>
    <property type="match status" value="1"/>
</dbReference>
<feature type="domain" description="RNase H type-1" evidence="1">
    <location>
        <begin position="430"/>
        <end position="549"/>
    </location>
</feature>
<keyword evidence="3" id="KW-1185">Reference proteome</keyword>
<evidence type="ECO:0000313" key="3">
    <source>
        <dbReference type="Proteomes" id="UP000634136"/>
    </source>
</evidence>
<dbReference type="Gene3D" id="3.30.420.10">
    <property type="entry name" value="Ribonuclease H-like superfamily/Ribonuclease H"/>
    <property type="match status" value="1"/>
</dbReference>